<dbReference type="PANTHER" id="PTHR43214">
    <property type="entry name" value="TWO-COMPONENT RESPONSE REGULATOR"/>
    <property type="match status" value="1"/>
</dbReference>
<name>A0A7W7H0G2_9ACTN</name>
<keyword evidence="1 3" id="KW-0597">Phosphoprotein</keyword>
<dbReference type="PRINTS" id="PR00038">
    <property type="entry name" value="HTHLUXR"/>
</dbReference>
<keyword evidence="7" id="KW-1185">Reference proteome</keyword>
<protein>
    <submittedName>
        <fullName evidence="6">DNA-binding NarL/FixJ family response regulator</fullName>
    </submittedName>
</protein>
<feature type="domain" description="Response regulatory" evidence="5">
    <location>
        <begin position="6"/>
        <end position="124"/>
    </location>
</feature>
<dbReference type="SUPFAM" id="SSF46894">
    <property type="entry name" value="C-terminal effector domain of the bipartite response regulators"/>
    <property type="match status" value="1"/>
</dbReference>
<evidence type="ECO:0000259" key="4">
    <source>
        <dbReference type="PROSITE" id="PS50043"/>
    </source>
</evidence>
<dbReference type="SUPFAM" id="SSF52172">
    <property type="entry name" value="CheY-like"/>
    <property type="match status" value="1"/>
</dbReference>
<comment type="caution">
    <text evidence="6">The sequence shown here is derived from an EMBL/GenBank/DDBJ whole genome shotgun (WGS) entry which is preliminary data.</text>
</comment>
<accession>A0A7W7H0G2</accession>
<dbReference type="PANTHER" id="PTHR43214:SF43">
    <property type="entry name" value="TWO-COMPONENT RESPONSE REGULATOR"/>
    <property type="match status" value="1"/>
</dbReference>
<dbReference type="InterPro" id="IPR016032">
    <property type="entry name" value="Sig_transdc_resp-reg_C-effctor"/>
</dbReference>
<reference evidence="6 7" key="1">
    <citation type="submission" date="2020-08" db="EMBL/GenBank/DDBJ databases">
        <title>Sequencing the genomes of 1000 actinobacteria strains.</title>
        <authorList>
            <person name="Klenk H.-P."/>
        </authorList>
    </citation>
    <scope>NUCLEOTIDE SEQUENCE [LARGE SCALE GENOMIC DNA]</scope>
    <source>
        <strain evidence="6 7">DSM 45809</strain>
    </source>
</reference>
<dbReference type="SMART" id="SM00448">
    <property type="entry name" value="REC"/>
    <property type="match status" value="1"/>
</dbReference>
<gene>
    <name evidence="6" type="ORF">BJY16_005169</name>
</gene>
<dbReference type="Proteomes" id="UP000546162">
    <property type="component" value="Unassembled WGS sequence"/>
</dbReference>
<evidence type="ECO:0000256" key="3">
    <source>
        <dbReference type="PROSITE-ProRule" id="PRU00169"/>
    </source>
</evidence>
<dbReference type="GO" id="GO:0006355">
    <property type="term" value="P:regulation of DNA-templated transcription"/>
    <property type="evidence" value="ECO:0007669"/>
    <property type="project" value="InterPro"/>
</dbReference>
<dbReference type="GO" id="GO:0000160">
    <property type="term" value="P:phosphorelay signal transduction system"/>
    <property type="evidence" value="ECO:0007669"/>
    <property type="project" value="InterPro"/>
</dbReference>
<dbReference type="InterPro" id="IPR039420">
    <property type="entry name" value="WalR-like"/>
</dbReference>
<dbReference type="InterPro" id="IPR000792">
    <property type="entry name" value="Tscrpt_reg_LuxR_C"/>
</dbReference>
<dbReference type="PROSITE" id="PS50110">
    <property type="entry name" value="RESPONSE_REGULATORY"/>
    <property type="match status" value="1"/>
</dbReference>
<evidence type="ECO:0000256" key="1">
    <source>
        <dbReference type="ARBA" id="ARBA00022553"/>
    </source>
</evidence>
<dbReference type="PROSITE" id="PS50043">
    <property type="entry name" value="HTH_LUXR_2"/>
    <property type="match status" value="1"/>
</dbReference>
<dbReference type="InterPro" id="IPR058245">
    <property type="entry name" value="NreC/VraR/RcsB-like_REC"/>
</dbReference>
<feature type="domain" description="HTH luxR-type" evidence="4">
    <location>
        <begin position="146"/>
        <end position="211"/>
    </location>
</feature>
<dbReference type="CDD" id="cd17535">
    <property type="entry name" value="REC_NarL-like"/>
    <property type="match status" value="1"/>
</dbReference>
<dbReference type="Pfam" id="PF00196">
    <property type="entry name" value="GerE"/>
    <property type="match status" value="1"/>
</dbReference>
<dbReference type="GO" id="GO:0003677">
    <property type="term" value="F:DNA binding"/>
    <property type="evidence" value="ECO:0007669"/>
    <property type="project" value="UniProtKB-KW"/>
</dbReference>
<organism evidence="6 7">
    <name type="scientific">Actinoplanes octamycinicus</name>
    <dbReference type="NCBI Taxonomy" id="135948"/>
    <lineage>
        <taxon>Bacteria</taxon>
        <taxon>Bacillati</taxon>
        <taxon>Actinomycetota</taxon>
        <taxon>Actinomycetes</taxon>
        <taxon>Micromonosporales</taxon>
        <taxon>Micromonosporaceae</taxon>
        <taxon>Actinoplanes</taxon>
    </lineage>
</organism>
<dbReference type="Pfam" id="PF00072">
    <property type="entry name" value="Response_reg"/>
    <property type="match status" value="1"/>
</dbReference>
<sequence>MRTGIRVVVIDDHHLFVRGLELLLPEVSDGRAAVVASTGDAAYAASVARHAVPDLVLVDLHMPAPGGVRAIGAVRRAAPRARVLAMSGDDDPAIAIEALRGGATGFLPKSSDPADLLQPLLAAVDGWAVLPDQLLAVLTEQTRRTAAHPAATLSEPDRELLRLIAGGSSTVEMAATLHVSERTVKRLTAGLLRKLHVASRAEAAAVAGQAGLL</sequence>
<feature type="modified residue" description="4-aspartylphosphate" evidence="3">
    <location>
        <position position="59"/>
    </location>
</feature>
<dbReference type="InterPro" id="IPR001789">
    <property type="entry name" value="Sig_transdc_resp-reg_receiver"/>
</dbReference>
<evidence type="ECO:0000313" key="6">
    <source>
        <dbReference type="EMBL" id="MBB4741710.1"/>
    </source>
</evidence>
<dbReference type="SMART" id="SM00421">
    <property type="entry name" value="HTH_LUXR"/>
    <property type="match status" value="1"/>
</dbReference>
<dbReference type="Gene3D" id="3.40.50.2300">
    <property type="match status" value="1"/>
</dbReference>
<proteinExistence type="predicted"/>
<evidence type="ECO:0000259" key="5">
    <source>
        <dbReference type="PROSITE" id="PS50110"/>
    </source>
</evidence>
<evidence type="ECO:0000313" key="7">
    <source>
        <dbReference type="Proteomes" id="UP000546162"/>
    </source>
</evidence>
<dbReference type="RefSeq" id="WP_185042159.1">
    <property type="nucleotide sequence ID" value="NZ_BAABFG010000005.1"/>
</dbReference>
<evidence type="ECO:0000256" key="2">
    <source>
        <dbReference type="ARBA" id="ARBA00023125"/>
    </source>
</evidence>
<dbReference type="InterPro" id="IPR011006">
    <property type="entry name" value="CheY-like_superfamily"/>
</dbReference>
<keyword evidence="2 6" id="KW-0238">DNA-binding</keyword>
<dbReference type="AlphaFoldDB" id="A0A7W7H0G2"/>
<dbReference type="EMBL" id="JACHNB010000001">
    <property type="protein sequence ID" value="MBB4741710.1"/>
    <property type="molecule type" value="Genomic_DNA"/>
</dbReference>